<reference evidence="1 2" key="1">
    <citation type="journal article" date="2016" name="Nat. Commun.">
        <title>Thousands of microbial genomes shed light on interconnected biogeochemical processes in an aquifer system.</title>
        <authorList>
            <person name="Anantharaman K."/>
            <person name="Brown C.T."/>
            <person name="Hug L.A."/>
            <person name="Sharon I."/>
            <person name="Castelle C.J."/>
            <person name="Probst A.J."/>
            <person name="Thomas B.C."/>
            <person name="Singh A."/>
            <person name="Wilkins M.J."/>
            <person name="Karaoz U."/>
            <person name="Brodie E.L."/>
            <person name="Williams K.H."/>
            <person name="Hubbard S.S."/>
            <person name="Banfield J.F."/>
        </authorList>
    </citation>
    <scope>NUCLEOTIDE SEQUENCE [LARGE SCALE GENOMIC DNA]</scope>
</reference>
<evidence type="ECO:0008006" key="3">
    <source>
        <dbReference type="Google" id="ProtNLM"/>
    </source>
</evidence>
<organism evidence="1 2">
    <name type="scientific">Candidatus Danuiimicrobium aquiferis</name>
    <dbReference type="NCBI Taxonomy" id="1801832"/>
    <lineage>
        <taxon>Bacteria</taxon>
        <taxon>Pseudomonadati</taxon>
        <taxon>Candidatus Omnitrophota</taxon>
        <taxon>Candidatus Danuiimicrobium</taxon>
    </lineage>
</organism>
<comment type="caution">
    <text evidence="1">The sequence shown here is derived from an EMBL/GenBank/DDBJ whole genome shotgun (WGS) entry which is preliminary data.</text>
</comment>
<dbReference type="Proteomes" id="UP000178187">
    <property type="component" value="Unassembled WGS sequence"/>
</dbReference>
<sequence length="959" mass="111279">MTNFFESTKKIDNILDRQPIKGKDRKTFLNMIEADEALSQYFFKKVDDINWFKLLTDLGTFVPDKNPIPVESKEQKGYFTIPFWPVLIYLEKISQKHSDVGYSKVASGLMEIIRDVTRPKTGEKVDNYRTWHAFVKIMANLPTDVINMDDIDLIRDWLESKFDSTLVGSEIGKSLVTKFAQSEKPENWKKAAKIIDIMTEIKQVPSPTKIDSDSKPISEPELRIKSFWMKELFKKNAQLLGDRCGKKVVHSLTNRLSEFLATSHNDDQYSYVWRAAIEDHEQNAGEDRPGHVLIEALRDVLISYAASQDASTELKELIASKWNTLKRIAVYAINVNFEKYKNLFWEILSPSLFESNVRHEVYELLKKRFEIFSDKQKGEVVSLINELTRGWREDVNKDEMNAYLRAEWLTAIAGKGYAKADSLLETCKQTLKHPFKPEHPEFISYITSGGFSEKSPISATDLLGMDSVKAIVAYINEFKEKNQWGEPSCEGLGESLKAAVKTKPDFFINDLSEFLKCKFPYHYFVIDAFRDLSREKKILDWKKILTFSKELAGLSELWTEDDKEKDRYVRKNWIPTAIAELIESGVKEDDSAFDEALLPQASEVLNIILRKQPPGKLGNEREGFVNWAINTPRGRTLEAFLFYALRCIRIGEKKGSDEKEAEWKKLEPVLNYELKEALNGKYEFSTLAGRWLPNLYYMNKEWVEHNFAQIFPNQNPNLESNWRAALDGYSHIGTVYSVLYNLLKKNGDLDKVLDGIEHKQIRERIIDNIAISYLRGQESLDHRSLFAKILHGWKTEDISDVIGLFWQHRDVKFEKEEERISFCEKAMGFWRHCFNKIKGNEETYPEILSDLNQLTVFLDKIDAESKTWLLQSTPYVEKRYHASFFLEYLDALADVSPKEVGEIFVAMLESTIPIFKEENISSIVQKLYSHKQKELANQICDKYGRAGHEFLRPIYEKYN</sequence>
<gene>
    <name evidence="1" type="ORF">A3G33_11220</name>
</gene>
<protein>
    <recommendedName>
        <fullName evidence="3">DUF4020 domain-containing protein</fullName>
    </recommendedName>
</protein>
<dbReference type="EMBL" id="MHFR01000060">
    <property type="protein sequence ID" value="OGW95568.1"/>
    <property type="molecule type" value="Genomic_DNA"/>
</dbReference>
<name>A0A1G1KRN3_9BACT</name>
<evidence type="ECO:0000313" key="1">
    <source>
        <dbReference type="EMBL" id="OGW95568.1"/>
    </source>
</evidence>
<evidence type="ECO:0000313" key="2">
    <source>
        <dbReference type="Proteomes" id="UP000178187"/>
    </source>
</evidence>
<accession>A0A1G1KRN3</accession>
<dbReference type="AlphaFoldDB" id="A0A1G1KRN3"/>
<proteinExistence type="predicted"/>